<feature type="transmembrane region" description="Helical" evidence="1">
    <location>
        <begin position="50"/>
        <end position="74"/>
    </location>
</feature>
<dbReference type="HOGENOM" id="CLU_2533814_0_0_1"/>
<dbReference type="Proteomes" id="UP000007322">
    <property type="component" value="Chromosome 1"/>
</dbReference>
<organism evidence="2 3">
    <name type="scientific">Thermothelomyces thermophilus (strain ATCC 42464 / BCRC 31852 / DSM 1799)</name>
    <name type="common">Sporotrichum thermophile</name>
    <dbReference type="NCBI Taxonomy" id="573729"/>
    <lineage>
        <taxon>Eukaryota</taxon>
        <taxon>Fungi</taxon>
        <taxon>Dikarya</taxon>
        <taxon>Ascomycota</taxon>
        <taxon>Pezizomycotina</taxon>
        <taxon>Sordariomycetes</taxon>
        <taxon>Sordariomycetidae</taxon>
        <taxon>Sordariales</taxon>
        <taxon>Chaetomiaceae</taxon>
        <taxon>Thermothelomyces</taxon>
    </lineage>
</organism>
<proteinExistence type="predicted"/>
<dbReference type="EMBL" id="CP003002">
    <property type="protein sequence ID" value="AEO55459.1"/>
    <property type="molecule type" value="Genomic_DNA"/>
</dbReference>
<dbReference type="VEuPathDB" id="FungiDB:MYCTH_2299319"/>
<dbReference type="RefSeq" id="XP_003660704.1">
    <property type="nucleotide sequence ID" value="XM_003660656.1"/>
</dbReference>
<keyword evidence="1" id="KW-0812">Transmembrane</keyword>
<dbReference type="KEGG" id="mtm:MYCTH_2299319"/>
<keyword evidence="1" id="KW-1133">Transmembrane helix</keyword>
<accession>G2Q5M3</accession>
<feature type="transmembrane region" description="Helical" evidence="1">
    <location>
        <begin position="20"/>
        <end position="38"/>
    </location>
</feature>
<dbReference type="GeneID" id="11509046"/>
<protein>
    <submittedName>
        <fullName evidence="2">Uncharacterized protein</fullName>
    </submittedName>
</protein>
<sequence>MVDSRSAPLIVRRHRLKRLGPPAIVLMLLSTNRGVFLLEPADGALASVGWLFDILAFLFAIYPRGATAVVLGLIDHESFIAHTR</sequence>
<gene>
    <name evidence="2" type="ORF">MYCTH_2299319</name>
</gene>
<name>G2Q5M3_THET4</name>
<feature type="non-terminal residue" evidence="2">
    <location>
        <position position="84"/>
    </location>
</feature>
<reference evidence="2 3" key="1">
    <citation type="journal article" date="2011" name="Nat. Biotechnol.">
        <title>Comparative genomic analysis of the thermophilic biomass-degrading fungi Myceliophthora thermophila and Thielavia terrestris.</title>
        <authorList>
            <person name="Berka R.M."/>
            <person name="Grigoriev I.V."/>
            <person name="Otillar R."/>
            <person name="Salamov A."/>
            <person name="Grimwood J."/>
            <person name="Reid I."/>
            <person name="Ishmael N."/>
            <person name="John T."/>
            <person name="Darmond C."/>
            <person name="Moisan M.-C."/>
            <person name="Henrissat B."/>
            <person name="Coutinho P.M."/>
            <person name="Lombard V."/>
            <person name="Natvig D.O."/>
            <person name="Lindquist E."/>
            <person name="Schmutz J."/>
            <person name="Lucas S."/>
            <person name="Harris P."/>
            <person name="Powlowski J."/>
            <person name="Bellemare A."/>
            <person name="Taylor D."/>
            <person name="Butler G."/>
            <person name="de Vries R.P."/>
            <person name="Allijn I.E."/>
            <person name="van den Brink J."/>
            <person name="Ushinsky S."/>
            <person name="Storms R."/>
            <person name="Powell A.J."/>
            <person name="Paulsen I.T."/>
            <person name="Elbourne L.D.H."/>
            <person name="Baker S.E."/>
            <person name="Magnuson J."/>
            <person name="LaBoissiere S."/>
            <person name="Clutterbuck A.J."/>
            <person name="Martinez D."/>
            <person name="Wogulis M."/>
            <person name="de Leon A.L."/>
            <person name="Rey M.W."/>
            <person name="Tsang A."/>
        </authorList>
    </citation>
    <scope>NUCLEOTIDE SEQUENCE [LARGE SCALE GENOMIC DNA]</scope>
    <source>
        <strain evidence="3">ATCC 42464 / BCRC 31852 / DSM 1799</strain>
    </source>
</reference>
<evidence type="ECO:0000313" key="2">
    <source>
        <dbReference type="EMBL" id="AEO55459.1"/>
    </source>
</evidence>
<dbReference type="AlphaFoldDB" id="G2Q5M3"/>
<dbReference type="InParanoid" id="G2Q5M3"/>
<evidence type="ECO:0000256" key="1">
    <source>
        <dbReference type="SAM" id="Phobius"/>
    </source>
</evidence>
<evidence type="ECO:0000313" key="3">
    <source>
        <dbReference type="Proteomes" id="UP000007322"/>
    </source>
</evidence>
<keyword evidence="3" id="KW-1185">Reference proteome</keyword>
<keyword evidence="1" id="KW-0472">Membrane</keyword>